<sequence>MRAIYLLISTAKAFLCLLARAEPEYLEHVWPKLLPHRLSFDNRSSFSIRAGQNQEDNVSVAHNSNNQAGASKCAPSPALLPSYISSASISPSPPASTPSPIPEYEPIWLEGSPKSLYAQRMQRLDHLHPEVQNHIANIIWLGDHFLQEDVGKFLRLFCRRWSQTDLGYRPVPKDVAGEDSRIQSLFKRYYHAETFRRRSDIDRLKFRFLRILLYHDFEELCINIQNNLERYRPLSRGQDVATVATDKFIEGLTVVMIIAVSIVAMLPVRPSKVC</sequence>
<dbReference type="HOGENOM" id="CLU_088619_0_0_1"/>
<reference evidence="2 3" key="1">
    <citation type="journal article" date="2013" name="PLoS Genet.">
        <title>Comparative genome structure, secondary metabolite, and effector coding capacity across Cochliobolus pathogens.</title>
        <authorList>
            <person name="Condon B.J."/>
            <person name="Leng Y."/>
            <person name="Wu D."/>
            <person name="Bushley K.E."/>
            <person name="Ohm R.A."/>
            <person name="Otillar R."/>
            <person name="Martin J."/>
            <person name="Schackwitz W."/>
            <person name="Grimwood J."/>
            <person name="MohdZainudin N."/>
            <person name="Xue C."/>
            <person name="Wang R."/>
            <person name="Manning V.A."/>
            <person name="Dhillon B."/>
            <person name="Tu Z.J."/>
            <person name="Steffenson B.J."/>
            <person name="Salamov A."/>
            <person name="Sun H."/>
            <person name="Lowry S."/>
            <person name="LaButti K."/>
            <person name="Han J."/>
            <person name="Copeland A."/>
            <person name="Lindquist E."/>
            <person name="Barry K."/>
            <person name="Schmutz J."/>
            <person name="Baker S.E."/>
            <person name="Ciuffetti L.M."/>
            <person name="Grigoriev I.V."/>
            <person name="Zhong S."/>
            <person name="Turgeon B.G."/>
        </authorList>
    </citation>
    <scope>NUCLEOTIDE SEQUENCE [LARGE SCALE GENOMIC DNA]</scope>
    <source>
        <strain evidence="2 3">FI3</strain>
    </source>
</reference>
<proteinExistence type="predicted"/>
<feature type="chain" id="PRO_5004890972" evidence="1">
    <location>
        <begin position="22"/>
        <end position="274"/>
    </location>
</feature>
<organism evidence="2 3">
    <name type="scientific">Bipolaris victoriae (strain FI3)</name>
    <name type="common">Victoria blight of oats agent</name>
    <name type="synonym">Cochliobolus victoriae</name>
    <dbReference type="NCBI Taxonomy" id="930091"/>
    <lineage>
        <taxon>Eukaryota</taxon>
        <taxon>Fungi</taxon>
        <taxon>Dikarya</taxon>
        <taxon>Ascomycota</taxon>
        <taxon>Pezizomycotina</taxon>
        <taxon>Dothideomycetes</taxon>
        <taxon>Pleosporomycetidae</taxon>
        <taxon>Pleosporales</taxon>
        <taxon>Pleosporineae</taxon>
        <taxon>Pleosporaceae</taxon>
        <taxon>Bipolaris</taxon>
    </lineage>
</organism>
<dbReference type="AlphaFoldDB" id="W7DUX0"/>
<dbReference type="EMBL" id="KI968828">
    <property type="protein sequence ID" value="EUN21928.1"/>
    <property type="molecule type" value="Genomic_DNA"/>
</dbReference>
<name>W7DUX0_BIPV3</name>
<evidence type="ECO:0000313" key="3">
    <source>
        <dbReference type="Proteomes" id="UP000054337"/>
    </source>
</evidence>
<dbReference type="Proteomes" id="UP000054337">
    <property type="component" value="Unassembled WGS sequence"/>
</dbReference>
<keyword evidence="1" id="KW-0732">Signal</keyword>
<evidence type="ECO:0000313" key="2">
    <source>
        <dbReference type="EMBL" id="EUN21928.1"/>
    </source>
</evidence>
<gene>
    <name evidence="2" type="ORF">COCVIDRAFT_42216</name>
</gene>
<accession>W7DUX0</accession>
<keyword evidence="3" id="KW-1185">Reference proteome</keyword>
<feature type="signal peptide" evidence="1">
    <location>
        <begin position="1"/>
        <end position="21"/>
    </location>
</feature>
<protein>
    <submittedName>
        <fullName evidence="2">Uncharacterized protein</fullName>
    </submittedName>
</protein>
<dbReference type="GeneID" id="26257273"/>
<dbReference type="OrthoDB" id="3792217at2759"/>
<evidence type="ECO:0000256" key="1">
    <source>
        <dbReference type="SAM" id="SignalP"/>
    </source>
</evidence>
<dbReference type="RefSeq" id="XP_014551507.1">
    <property type="nucleotide sequence ID" value="XM_014696021.1"/>
</dbReference>